<dbReference type="GO" id="GO:0016787">
    <property type="term" value="F:hydrolase activity"/>
    <property type="evidence" value="ECO:0007669"/>
    <property type="project" value="UniProtKB-KW"/>
</dbReference>
<gene>
    <name evidence="3" type="ORF">JCM19274_2604</name>
</gene>
<evidence type="ECO:0000313" key="4">
    <source>
        <dbReference type="Proteomes" id="UP000029643"/>
    </source>
</evidence>
<dbReference type="AlphaFoldDB" id="A0A090X5Q3"/>
<proteinExistence type="predicted"/>
<dbReference type="Gene3D" id="3.30.379.10">
    <property type="entry name" value="Chitobiase/beta-hexosaminidase domain 2-like"/>
    <property type="match status" value="1"/>
</dbReference>
<dbReference type="PANTHER" id="PTHR37842:SF2">
    <property type="entry name" value="GYLCOSYL HYDROLASE 115 C-TERMINAL DOMAIN-CONTAINING PROTEIN"/>
    <property type="match status" value="1"/>
</dbReference>
<feature type="chain" id="PRO_5001868862" evidence="2">
    <location>
        <begin position="28"/>
        <end position="180"/>
    </location>
</feature>
<evidence type="ECO:0000256" key="1">
    <source>
        <dbReference type="ARBA" id="ARBA00022801"/>
    </source>
</evidence>
<keyword evidence="2" id="KW-0732">Signal</keyword>
<evidence type="ECO:0000313" key="3">
    <source>
        <dbReference type="EMBL" id="GAL79932.1"/>
    </source>
</evidence>
<keyword evidence="1" id="KW-0378">Hydrolase</keyword>
<dbReference type="PANTHER" id="PTHR37842">
    <property type="match status" value="1"/>
</dbReference>
<dbReference type="Proteomes" id="UP000029643">
    <property type="component" value="Unassembled WGS sequence"/>
</dbReference>
<dbReference type="EMBL" id="BBNU01000008">
    <property type="protein sequence ID" value="GAL79932.1"/>
    <property type="molecule type" value="Genomic_DNA"/>
</dbReference>
<protein>
    <submittedName>
        <fullName evidence="3">Uncharacterized protein</fullName>
    </submittedName>
</protein>
<dbReference type="RefSeq" id="WP_052416057.1">
    <property type="nucleotide sequence ID" value="NZ_BBNU01000008.1"/>
</dbReference>
<dbReference type="GO" id="GO:0005975">
    <property type="term" value="P:carbohydrate metabolic process"/>
    <property type="evidence" value="ECO:0007669"/>
    <property type="project" value="UniProtKB-ARBA"/>
</dbReference>
<organism evidence="3 4">
    <name type="scientific">Algibacter lectus</name>
    <dbReference type="NCBI Taxonomy" id="221126"/>
    <lineage>
        <taxon>Bacteria</taxon>
        <taxon>Pseudomonadati</taxon>
        <taxon>Bacteroidota</taxon>
        <taxon>Flavobacteriia</taxon>
        <taxon>Flavobacteriales</taxon>
        <taxon>Flavobacteriaceae</taxon>
        <taxon>Algibacter</taxon>
    </lineage>
</organism>
<feature type="signal peptide" evidence="2">
    <location>
        <begin position="1"/>
        <end position="27"/>
    </location>
</feature>
<reference evidence="3 4" key="1">
    <citation type="journal article" date="2014" name="Genome Announc.">
        <title>Draft Genome Sequences of Marine Flavobacterium Algibacter lectus Strains SS8 and NR4.</title>
        <authorList>
            <person name="Takatani N."/>
            <person name="Nakanishi M."/>
            <person name="Meirelles P."/>
            <person name="Mino S."/>
            <person name="Suda W."/>
            <person name="Oshima K."/>
            <person name="Hattori M."/>
            <person name="Ohkuma M."/>
            <person name="Hosokawa M."/>
            <person name="Miyashita K."/>
            <person name="Thompson F.L."/>
            <person name="Niwa A."/>
            <person name="Sawabe T."/>
            <person name="Sawabe T."/>
        </authorList>
    </citation>
    <scope>NUCLEOTIDE SEQUENCE [LARGE SCALE GENOMIC DNA]</scope>
    <source>
        <strain evidence="4">JCM19274</strain>
    </source>
</reference>
<dbReference type="InterPro" id="IPR029018">
    <property type="entry name" value="Hex-like_dom2"/>
</dbReference>
<sequence>MKKLKYKSMFKYLGLFLACFQVLVLTAQEGRTSEFLIVKGGNAISVLIDEKDAKVVSIASGIFANDVLNITGLKPSIISKASTASSVIIAGTIGENAIIDKLIASGKLSVTAFKNDWERYAIQVIENPVKGIDKALVIAGSDRRGTAYGILELSRKIGVSPWGMVGRCYSRKKKRVKGYS</sequence>
<name>A0A090X5Q3_9FLAO</name>
<dbReference type="SUPFAM" id="SSF55545">
    <property type="entry name" value="beta-N-acetylhexosaminidase-like domain"/>
    <property type="match status" value="1"/>
</dbReference>
<comment type="caution">
    <text evidence="3">The sequence shown here is derived from an EMBL/GenBank/DDBJ whole genome shotgun (WGS) entry which is preliminary data.</text>
</comment>
<accession>A0A090X5Q3</accession>
<evidence type="ECO:0000256" key="2">
    <source>
        <dbReference type="SAM" id="SignalP"/>
    </source>
</evidence>